<name>A0AAD7ULU0_9STRA</name>
<dbReference type="InterPro" id="IPR029044">
    <property type="entry name" value="Nucleotide-diphossugar_trans"/>
</dbReference>
<evidence type="ECO:0008006" key="4">
    <source>
        <dbReference type="Google" id="ProtNLM"/>
    </source>
</evidence>
<dbReference type="AlphaFoldDB" id="A0AAD7ULU0"/>
<evidence type="ECO:0000313" key="2">
    <source>
        <dbReference type="EMBL" id="KAJ8611963.1"/>
    </source>
</evidence>
<keyword evidence="3" id="KW-1185">Reference proteome</keyword>
<proteinExistence type="predicted"/>
<protein>
    <recommendedName>
        <fullName evidence="4">Nucleotide-diphospho-sugar transferase domain-containing protein</fullName>
    </recommendedName>
</protein>
<organism evidence="2 3">
    <name type="scientific">Chrysophaeum taylorii</name>
    <dbReference type="NCBI Taxonomy" id="2483200"/>
    <lineage>
        <taxon>Eukaryota</taxon>
        <taxon>Sar</taxon>
        <taxon>Stramenopiles</taxon>
        <taxon>Ochrophyta</taxon>
        <taxon>Pelagophyceae</taxon>
        <taxon>Pelagomonadales</taxon>
        <taxon>Pelagomonadaceae</taxon>
        <taxon>Chrysophaeum</taxon>
    </lineage>
</organism>
<sequence>MSQSRFVIIIVGLVLLLALACSLFSLRSVVGVVFPSRHTAVSVVFESSSSVAGNFRSSDEIKLPSGSSRLRASSGSSSSSSSSSNTVVIMYDTRPPTPRDSLNKDGENEYWSHAAYLNWLFACNRGYDFRYYLEVNIEQKAEKPRGFLQEGNSGIFKSQLTCYLNRNIGRSTPWCKLGAVADALASGYEWVLILDSDAYFRSSGAQATKSVDDLIKDYRGAYWETGSPDLWLASNSPWGETRGNTGMQIWHNTEAAWKVLRLWWQTDAKATQHAYEQHGFVELMHKHHELRGNFGVLSKLRWMEPDDWEKLPAVHIASFQKAVRINMMMDQVEQEERHGRGRKCKTLVVRRINATAIAEAVLDEDTKPPVSRL</sequence>
<dbReference type="EMBL" id="JAQMWT010000059">
    <property type="protein sequence ID" value="KAJ8611963.1"/>
    <property type="molecule type" value="Genomic_DNA"/>
</dbReference>
<gene>
    <name evidence="2" type="ORF">CTAYLR_004413</name>
</gene>
<comment type="caution">
    <text evidence="2">The sequence shown here is derived from an EMBL/GenBank/DDBJ whole genome shotgun (WGS) entry which is preliminary data.</text>
</comment>
<reference evidence="2" key="1">
    <citation type="submission" date="2023-01" db="EMBL/GenBank/DDBJ databases">
        <title>Metagenome sequencing of chrysophaentin producing Chrysophaeum taylorii.</title>
        <authorList>
            <person name="Davison J."/>
            <person name="Bewley C."/>
        </authorList>
    </citation>
    <scope>NUCLEOTIDE SEQUENCE</scope>
    <source>
        <strain evidence="2">NIES-1699</strain>
    </source>
</reference>
<dbReference type="Gene3D" id="3.90.550.10">
    <property type="entry name" value="Spore Coat Polysaccharide Biosynthesis Protein SpsA, Chain A"/>
    <property type="match status" value="1"/>
</dbReference>
<evidence type="ECO:0000256" key="1">
    <source>
        <dbReference type="SAM" id="MobiDB-lite"/>
    </source>
</evidence>
<dbReference type="Proteomes" id="UP001230188">
    <property type="component" value="Unassembled WGS sequence"/>
</dbReference>
<feature type="region of interest" description="Disordered" evidence="1">
    <location>
        <begin position="64"/>
        <end position="85"/>
    </location>
</feature>
<evidence type="ECO:0000313" key="3">
    <source>
        <dbReference type="Proteomes" id="UP001230188"/>
    </source>
</evidence>
<dbReference type="PROSITE" id="PS51257">
    <property type="entry name" value="PROKAR_LIPOPROTEIN"/>
    <property type="match status" value="1"/>
</dbReference>
<feature type="compositionally biased region" description="Low complexity" evidence="1">
    <location>
        <begin position="65"/>
        <end position="84"/>
    </location>
</feature>
<accession>A0AAD7ULU0</accession>